<evidence type="ECO:0000313" key="3">
    <source>
        <dbReference type="EMBL" id="KAF4664322.1"/>
    </source>
</evidence>
<evidence type="ECO:0000313" key="5">
    <source>
        <dbReference type="Proteomes" id="UP000572268"/>
    </source>
</evidence>
<dbReference type="EMBL" id="JABANN010000263">
    <property type="protein sequence ID" value="KAF4664322.1"/>
    <property type="molecule type" value="Genomic_DNA"/>
</dbReference>
<sequence length="166" mass="18606">MVFAPALWVFIAVLGTAGVQARSGSATASHGQAARLEGGRIGRDISPDLRDSGRQDPKYWCSIKGKDKVRGENLEFFFSVGYGDLGITTFYFYRGSPLKFAWLRSLSQSEFPHVYHGNCHNYFNDIHAAWYTKYPTYRADVDRASASGTSIVDAFVREISRRYTAN</sequence>
<evidence type="ECO:0000256" key="1">
    <source>
        <dbReference type="SAM" id="SignalP"/>
    </source>
</evidence>
<dbReference type="Proteomes" id="UP000570595">
    <property type="component" value="Unassembled WGS sequence"/>
</dbReference>
<feature type="signal peptide" evidence="1">
    <location>
        <begin position="1"/>
        <end position="21"/>
    </location>
</feature>
<proteinExistence type="predicted"/>
<protein>
    <submittedName>
        <fullName evidence="3">Uncharacterized protein</fullName>
    </submittedName>
</protein>
<dbReference type="Proteomes" id="UP000572268">
    <property type="component" value="Unassembled WGS sequence"/>
</dbReference>
<dbReference type="OrthoDB" id="10441069at2759"/>
<evidence type="ECO:0000313" key="4">
    <source>
        <dbReference type="Proteomes" id="UP000570595"/>
    </source>
</evidence>
<feature type="chain" id="PRO_5036205489" evidence="1">
    <location>
        <begin position="22"/>
        <end position="166"/>
    </location>
</feature>
<dbReference type="EMBL" id="JABAHT010000256">
    <property type="protein sequence ID" value="KAF4659771.1"/>
    <property type="molecule type" value="Genomic_DNA"/>
</dbReference>
<organism evidence="3 5">
    <name type="scientific">Perkinsus olseni</name>
    <name type="common">Perkinsus atlanticus</name>
    <dbReference type="NCBI Taxonomy" id="32597"/>
    <lineage>
        <taxon>Eukaryota</taxon>
        <taxon>Sar</taxon>
        <taxon>Alveolata</taxon>
        <taxon>Perkinsozoa</taxon>
        <taxon>Perkinsea</taxon>
        <taxon>Perkinsida</taxon>
        <taxon>Perkinsidae</taxon>
        <taxon>Perkinsus</taxon>
    </lineage>
</organism>
<dbReference type="AlphaFoldDB" id="A0A7J6LYG1"/>
<evidence type="ECO:0000313" key="2">
    <source>
        <dbReference type="EMBL" id="KAF4659771.1"/>
    </source>
</evidence>
<gene>
    <name evidence="3" type="ORF">FOL46_004315</name>
    <name evidence="2" type="ORF">FOZ61_004491</name>
</gene>
<name>A0A7J6LYG1_PEROL</name>
<keyword evidence="1" id="KW-0732">Signal</keyword>
<reference evidence="4 5" key="1">
    <citation type="submission" date="2020-04" db="EMBL/GenBank/DDBJ databases">
        <title>Perkinsus olseni comparative genomics.</title>
        <authorList>
            <person name="Bogema D.R."/>
        </authorList>
    </citation>
    <scope>NUCLEOTIDE SEQUENCE [LARGE SCALE GENOMIC DNA]</scope>
    <source>
        <strain evidence="2">ATCC PRA-179</strain>
        <strain evidence="3">ATCC PRA-31</strain>
    </source>
</reference>
<accession>A0A7J6LYG1</accession>
<comment type="caution">
    <text evidence="3">The sequence shown here is derived from an EMBL/GenBank/DDBJ whole genome shotgun (WGS) entry which is preliminary data.</text>
</comment>